<dbReference type="PRINTS" id="PR00419">
    <property type="entry name" value="ADXRDTASE"/>
</dbReference>
<organism evidence="5 6">
    <name type="scientific">Candidatus Amunia macphersoniae</name>
    <dbReference type="NCBI Taxonomy" id="3127014"/>
    <lineage>
        <taxon>Bacteria</taxon>
        <taxon>Bacillati</taxon>
        <taxon>Candidatus Dormiibacterota</taxon>
        <taxon>Candidatus Dormibacteria</taxon>
        <taxon>Candidatus Aeolococcales</taxon>
        <taxon>Candidatus Aeolococcaceae</taxon>
        <taxon>Candidatus Amunia</taxon>
    </lineage>
</organism>
<evidence type="ECO:0000313" key="6">
    <source>
        <dbReference type="Proteomes" id="UP000614410"/>
    </source>
</evidence>
<keyword evidence="3" id="KW-0274">FAD</keyword>
<dbReference type="EMBL" id="JAEKNN010000009">
    <property type="protein sequence ID" value="MBJ7608262.1"/>
    <property type="molecule type" value="Genomic_DNA"/>
</dbReference>
<dbReference type="GO" id="GO:0050661">
    <property type="term" value="F:NADP binding"/>
    <property type="evidence" value="ECO:0007669"/>
    <property type="project" value="InterPro"/>
</dbReference>
<keyword evidence="2" id="KW-0285">Flavoprotein</keyword>
<dbReference type="Proteomes" id="UP000614410">
    <property type="component" value="Unassembled WGS sequence"/>
</dbReference>
<comment type="caution">
    <text evidence="5">The sequence shown here is derived from an EMBL/GenBank/DDBJ whole genome shotgun (WGS) entry which is preliminary data.</text>
</comment>
<accession>A0A934KI84</accession>
<comment type="similarity">
    <text evidence="1">Belongs to the FAD-binding monooxygenase family.</text>
</comment>
<dbReference type="SUPFAM" id="SSF51905">
    <property type="entry name" value="FAD/NAD(P)-binding domain"/>
    <property type="match status" value="2"/>
</dbReference>
<dbReference type="InterPro" id="IPR051209">
    <property type="entry name" value="FAD-bind_Monooxygenase_sf"/>
</dbReference>
<keyword evidence="4" id="KW-0560">Oxidoreductase</keyword>
<dbReference type="GO" id="GO:0004499">
    <property type="term" value="F:N,N-dimethylaniline monooxygenase activity"/>
    <property type="evidence" value="ECO:0007669"/>
    <property type="project" value="InterPro"/>
</dbReference>
<proteinExistence type="inferred from homology"/>
<evidence type="ECO:0000256" key="1">
    <source>
        <dbReference type="ARBA" id="ARBA00010139"/>
    </source>
</evidence>
<dbReference type="PANTHER" id="PTHR42877">
    <property type="entry name" value="L-ORNITHINE N(5)-MONOOXYGENASE-RELATED"/>
    <property type="match status" value="1"/>
</dbReference>
<evidence type="ECO:0000256" key="4">
    <source>
        <dbReference type="ARBA" id="ARBA00023002"/>
    </source>
</evidence>
<dbReference type="Pfam" id="PF00743">
    <property type="entry name" value="FMO-like"/>
    <property type="match status" value="1"/>
</dbReference>
<evidence type="ECO:0000313" key="5">
    <source>
        <dbReference type="EMBL" id="MBJ7608262.1"/>
    </source>
</evidence>
<name>A0A934KI84_9BACT</name>
<dbReference type="AlphaFoldDB" id="A0A934KI84"/>
<dbReference type="InterPro" id="IPR036188">
    <property type="entry name" value="FAD/NAD-bd_sf"/>
</dbReference>
<reference evidence="5 6" key="1">
    <citation type="submission" date="2020-10" db="EMBL/GenBank/DDBJ databases">
        <title>Ca. Dormibacterota MAGs.</title>
        <authorList>
            <person name="Montgomery K."/>
        </authorList>
    </citation>
    <scope>NUCLEOTIDE SEQUENCE [LARGE SCALE GENOMIC DNA]</scope>
    <source>
        <strain evidence="5">Mitchell_Peninsula_5</strain>
    </source>
</reference>
<gene>
    <name evidence="5" type="ORF">JF887_02365</name>
</gene>
<protein>
    <submittedName>
        <fullName evidence="5">NAD(P)/FAD-dependent oxidoreductase</fullName>
    </submittedName>
</protein>
<dbReference type="InterPro" id="IPR020946">
    <property type="entry name" value="Flavin_mOase-like"/>
</dbReference>
<evidence type="ECO:0000256" key="2">
    <source>
        <dbReference type="ARBA" id="ARBA00022630"/>
    </source>
</evidence>
<evidence type="ECO:0000256" key="3">
    <source>
        <dbReference type="ARBA" id="ARBA00022827"/>
    </source>
</evidence>
<dbReference type="Gene3D" id="3.50.50.60">
    <property type="entry name" value="FAD/NAD(P)-binding domain"/>
    <property type="match status" value="2"/>
</dbReference>
<dbReference type="PANTHER" id="PTHR42877:SF4">
    <property type="entry name" value="FAD_NAD(P)-BINDING DOMAIN-CONTAINING PROTEIN-RELATED"/>
    <property type="match status" value="1"/>
</dbReference>
<dbReference type="GO" id="GO:0050660">
    <property type="term" value="F:flavin adenine dinucleotide binding"/>
    <property type="evidence" value="ECO:0007669"/>
    <property type="project" value="InterPro"/>
</dbReference>
<sequence length="485" mass="54106">MTGVEHVRVAIIGSGFSGLGMAIRLKRSGIHDFVVLERAGDLGGTWRDNDYPGCCCDIPSHVYSYSFELNPRWTRGFASQAEILEYLRGTAVKYGVLAHIRFNHEVEEAAWAEAAQCWAVRTTQGRIDAQILVSATGPLSDPSIPRIPGLEGFQGTVFHSARWRHDHDLTGERVAVIGTGASAIQFVPQIQPKVKRLHLFQRTAPWVIPRFDHRITPLEHWLLRWIPFSPAIVRSALYWALEVRVVGFKNPKLMSGAERVARWHLRRQVANPVLRRALTPDYTLGCKRILVSDDYYPALVQANVDLVTDAVKEVRSRSVVTANGTELEIDSIILGTGFKVADSPIAGRIRGRGGRTLAEAWKPSMQAYLGMSVAGFPNLFTMIGPNTGLGHNSMVFMIESQLNYIMGCLETMSARGSGTIEVRQQAQSAFNSEIEAAMKGTVWTAGHCHSWYLDSTGRNSTLWPGWSFRFRARTRRFEPVKYVVS</sequence>